<protein>
    <submittedName>
        <fullName evidence="1">Uncharacterized protein</fullName>
    </submittedName>
</protein>
<evidence type="ECO:0000313" key="2">
    <source>
        <dbReference type="Proteomes" id="UP000326924"/>
    </source>
</evidence>
<dbReference type="AlphaFoldDB" id="A0A5J5EKT4"/>
<dbReference type="Proteomes" id="UP000326924">
    <property type="component" value="Unassembled WGS sequence"/>
</dbReference>
<sequence length="166" mass="18575">MDMKPWKEVVKTIYPDPDEHTVIIDDGVPHCEAVLACLHYLASSGESIDPSVVSQDVLDQLKKAAPLIAPSKRCCPVCAAIQHELSSGRPGKYPIYNKHVYIYGCALPPGLPGVVRERVIRKFEDLLREYLDDVKLRSLSHCSAESVALSPTERLHTFTFRETPMF</sequence>
<name>A0A5J5EKT4_9PEZI</name>
<proteinExistence type="predicted"/>
<accession>A0A5J5EKT4</accession>
<gene>
    <name evidence="1" type="ORF">FN846DRAFT_315662</name>
</gene>
<keyword evidence="2" id="KW-1185">Reference proteome</keyword>
<dbReference type="EMBL" id="VXIS01000245">
    <property type="protein sequence ID" value="KAA8895774.1"/>
    <property type="molecule type" value="Genomic_DNA"/>
</dbReference>
<dbReference type="InParanoid" id="A0A5J5EKT4"/>
<comment type="caution">
    <text evidence="1">The sequence shown here is derived from an EMBL/GenBank/DDBJ whole genome shotgun (WGS) entry which is preliminary data.</text>
</comment>
<reference evidence="1 2" key="1">
    <citation type="submission" date="2019-09" db="EMBL/GenBank/DDBJ databases">
        <title>Draft genome of the ectomycorrhizal ascomycete Sphaerosporella brunnea.</title>
        <authorList>
            <consortium name="DOE Joint Genome Institute"/>
            <person name="Benucci G.M."/>
            <person name="Marozzi G."/>
            <person name="Antonielli L."/>
            <person name="Sanchez S."/>
            <person name="Marco P."/>
            <person name="Wang X."/>
            <person name="Falini L.B."/>
            <person name="Barry K."/>
            <person name="Haridas S."/>
            <person name="Lipzen A."/>
            <person name="Labutti K."/>
            <person name="Grigoriev I.V."/>
            <person name="Murat C."/>
            <person name="Martin F."/>
            <person name="Albertini E."/>
            <person name="Donnini D."/>
            <person name="Bonito G."/>
        </authorList>
    </citation>
    <scope>NUCLEOTIDE SEQUENCE [LARGE SCALE GENOMIC DNA]</scope>
    <source>
        <strain evidence="1 2">Sb_GMNB300</strain>
    </source>
</reference>
<organism evidence="1 2">
    <name type="scientific">Sphaerosporella brunnea</name>
    <dbReference type="NCBI Taxonomy" id="1250544"/>
    <lineage>
        <taxon>Eukaryota</taxon>
        <taxon>Fungi</taxon>
        <taxon>Dikarya</taxon>
        <taxon>Ascomycota</taxon>
        <taxon>Pezizomycotina</taxon>
        <taxon>Pezizomycetes</taxon>
        <taxon>Pezizales</taxon>
        <taxon>Pyronemataceae</taxon>
        <taxon>Sphaerosporella</taxon>
    </lineage>
</organism>
<evidence type="ECO:0000313" key="1">
    <source>
        <dbReference type="EMBL" id="KAA8895774.1"/>
    </source>
</evidence>
<dbReference type="OrthoDB" id="3070940at2759"/>